<dbReference type="RefSeq" id="WP_340271948.1">
    <property type="nucleotide sequence ID" value="NZ_JBAKIA010000001.1"/>
</dbReference>
<keyword evidence="1" id="KW-0472">Membrane</keyword>
<dbReference type="Pfam" id="PF21070">
    <property type="entry name" value="IcmF_helical"/>
    <property type="match status" value="1"/>
</dbReference>
<sequence>MLRLIRHRVTSPITILILFSLILAVTVWYLGPLLAFGNIRPFDPISGRLIAIAVIAALTTITILIILLRRRSRDSQITEAITDNASKPVDDEEENVKAELGELRNRLTEALGFLKKSKLGGRFGTRYLYQLPWYIIIGPPGAGKTTAIVNSGLQFPLAERMGKTAIGGVGGTRNCDWWFTNEAVLIDTAGRYTTQDSNSDADGKAWTGFLEMLKKYRRRQPINGAMVAISLSDLSIQDEEARRTHARAIRTRLQELRQRLGVRYPIYIIFTKADLIAGFQEFFENLGSEEREQVWGFTLPYEKASRESDPVAAFNTEFDALVTQLSNLSLERMQAETDYQRRSLIAGFPSQIASLRSVADAFLGDIFHESRYEDSQFLRGVYFTSGTQEGTPIDRLMMGMSQTFGIGRQALGSGQGKGRSYFLTRLLNSVIFRESGLVSADDIVERRYRWIKGGVIACGILTLVGAATVWTNSYLGNVTLVADARSQVDEFQKVSKKIPGSPIADANLTEIVPALNTLRDLPGNPAATDPEPPVELTFGLYQGDAIGTESAQAYRGALNTLLLPRLLFRLEEQLQTNINNPEFLFEALKVYLMLGLQGAMDADTVKQWMLADWSLEFPGQDQLLLDLSGHLDELVNQPMRRIALNGPLVEQIQSLLAETPLAERIYQSIVKAPATRALKTFRITDVGGPAVSRVFLRTSGTPLSAGIDGVYTYQGFHAYFLPQLATVKERAIVQNLVLGTKAEDISPDTFERLGRDVLALYENDYVSQYDELLADVDIIPMESLGQATQVINILSGPTSPVRNLLDAVSQQTKLTQLRGSNAVKENSGSLVAKLARDEVVTTLSAEDTPVFEALSSAVARSTAGQVDASPGKFVEDRFRPLHELVNKVDGAPSQLDGVIQRMAAVFDELNRLSLGQNSGAAIVGQKGTAANELQATITLLPNPLQRWIAQVVAASSGAAVGGARTDLNAKWQADALPFCKQAINGRYPFDRQAKADVALKDFGKFFAPDGLIDSFFKENLAPFVDTSTNPWRLRQVNGVDIGISNAVIGQFQKAREIRDSFFLAPGLPSITFDIKPVALDPNVEQATVEIDGQPVIYAHGPPEVTPLTWPGQAGGGRTRVAFSPSRSDVKNSIQREGPWAWFRLLDTAEVRRTNVSDRNRVIFNLGGRIAIFQLRAGSALNPFTISALDSFSCPSSL</sequence>
<dbReference type="InterPro" id="IPR048677">
    <property type="entry name" value="TssM1_hel"/>
</dbReference>
<evidence type="ECO:0000259" key="2">
    <source>
        <dbReference type="Pfam" id="PF06744"/>
    </source>
</evidence>
<evidence type="ECO:0000256" key="1">
    <source>
        <dbReference type="SAM" id="Phobius"/>
    </source>
</evidence>
<dbReference type="NCBIfam" id="TIGR03348">
    <property type="entry name" value="VI_IcmF"/>
    <property type="match status" value="1"/>
</dbReference>
<dbReference type="Pfam" id="PF06744">
    <property type="entry name" value="IcmF_C"/>
    <property type="match status" value="1"/>
</dbReference>
<dbReference type="InterPro" id="IPR025743">
    <property type="entry name" value="TssM1_N"/>
</dbReference>
<name>A0ABU8TFQ9_9HYPH</name>
<dbReference type="Proteomes" id="UP001385499">
    <property type="component" value="Unassembled WGS sequence"/>
</dbReference>
<keyword evidence="7" id="KW-1185">Reference proteome</keyword>
<proteinExistence type="predicted"/>
<keyword evidence="1" id="KW-0812">Transmembrane</keyword>
<comment type="caution">
    <text evidence="6">The sequence shown here is derived from an EMBL/GenBank/DDBJ whole genome shotgun (WGS) entry which is preliminary data.</text>
</comment>
<dbReference type="InterPro" id="IPR053156">
    <property type="entry name" value="T6SS_TssM-like"/>
</dbReference>
<evidence type="ECO:0000259" key="4">
    <source>
        <dbReference type="Pfam" id="PF14331"/>
    </source>
</evidence>
<feature type="domain" description="Type VI secretion system component TssM1 helical" evidence="5">
    <location>
        <begin position="965"/>
        <end position="1062"/>
    </location>
</feature>
<feature type="transmembrane region" description="Helical" evidence="1">
    <location>
        <begin position="50"/>
        <end position="68"/>
    </location>
</feature>
<feature type="domain" description="Type VI secretion system IcmF C-terminal" evidence="2">
    <location>
        <begin position="1072"/>
        <end position="1178"/>
    </location>
</feature>
<dbReference type="CDD" id="cd00882">
    <property type="entry name" value="Ras_like_GTPase"/>
    <property type="match status" value="1"/>
</dbReference>
<dbReference type="InterPro" id="IPR010623">
    <property type="entry name" value="IcmF_C"/>
</dbReference>
<reference evidence="6 7" key="1">
    <citation type="submission" date="2024-02" db="EMBL/GenBank/DDBJ databases">
        <title>Roseibium algae sp. nov., isolated from marine alga (Grateloupia sp.), showing potential in myo-inositol conversion.</title>
        <authorList>
            <person name="Wang Y."/>
        </authorList>
    </citation>
    <scope>NUCLEOTIDE SEQUENCE [LARGE SCALE GENOMIC DNA]</scope>
    <source>
        <strain evidence="6 7">H3510</strain>
    </source>
</reference>
<dbReference type="SUPFAM" id="SSF52540">
    <property type="entry name" value="P-loop containing nucleoside triphosphate hydrolases"/>
    <property type="match status" value="1"/>
</dbReference>
<dbReference type="PANTHER" id="PTHR36153">
    <property type="entry name" value="INNER MEMBRANE PROTEIN-RELATED"/>
    <property type="match status" value="1"/>
</dbReference>
<dbReference type="EMBL" id="JBAKIA010000001">
    <property type="protein sequence ID" value="MEJ8472485.1"/>
    <property type="molecule type" value="Genomic_DNA"/>
</dbReference>
<dbReference type="Pfam" id="PF14331">
    <property type="entry name" value="IcmF-related_N"/>
    <property type="match status" value="1"/>
</dbReference>
<dbReference type="Gene3D" id="3.40.50.300">
    <property type="entry name" value="P-loop containing nucleotide triphosphate hydrolases"/>
    <property type="match status" value="1"/>
</dbReference>
<evidence type="ECO:0000259" key="5">
    <source>
        <dbReference type="Pfam" id="PF21070"/>
    </source>
</evidence>
<dbReference type="InterPro" id="IPR017731">
    <property type="entry name" value="TssM1-like"/>
</dbReference>
<feature type="domain" description="IcmF-related" evidence="3">
    <location>
        <begin position="513"/>
        <end position="812"/>
    </location>
</feature>
<gene>
    <name evidence="6" type="primary">tssM</name>
    <name evidence="6" type="ORF">V6575_00155</name>
</gene>
<dbReference type="InterPro" id="IPR027417">
    <property type="entry name" value="P-loop_NTPase"/>
</dbReference>
<accession>A0ABU8TFQ9</accession>
<evidence type="ECO:0000313" key="6">
    <source>
        <dbReference type="EMBL" id="MEJ8472485.1"/>
    </source>
</evidence>
<dbReference type="PANTHER" id="PTHR36153:SF1">
    <property type="entry name" value="TYPE VI SECRETION SYSTEM COMPONENT TSSM1"/>
    <property type="match status" value="1"/>
</dbReference>
<keyword evidence="1" id="KW-1133">Transmembrane helix</keyword>
<dbReference type="Pfam" id="PF06761">
    <property type="entry name" value="IcmF-related"/>
    <property type="match status" value="1"/>
</dbReference>
<organism evidence="6 7">
    <name type="scientific">Roseibium algae</name>
    <dbReference type="NCBI Taxonomy" id="3123038"/>
    <lineage>
        <taxon>Bacteria</taxon>
        <taxon>Pseudomonadati</taxon>
        <taxon>Pseudomonadota</taxon>
        <taxon>Alphaproteobacteria</taxon>
        <taxon>Hyphomicrobiales</taxon>
        <taxon>Stappiaceae</taxon>
        <taxon>Roseibium</taxon>
    </lineage>
</organism>
<dbReference type="InterPro" id="IPR009612">
    <property type="entry name" value="IcmF-rel"/>
</dbReference>
<feature type="transmembrane region" description="Helical" evidence="1">
    <location>
        <begin position="12"/>
        <end position="30"/>
    </location>
</feature>
<evidence type="ECO:0000313" key="7">
    <source>
        <dbReference type="Proteomes" id="UP001385499"/>
    </source>
</evidence>
<feature type="transmembrane region" description="Helical" evidence="1">
    <location>
        <begin position="450"/>
        <end position="470"/>
    </location>
</feature>
<protein>
    <submittedName>
        <fullName evidence="6">Type VI secretion system membrane subunit TssM</fullName>
    </submittedName>
</protein>
<evidence type="ECO:0000259" key="3">
    <source>
        <dbReference type="Pfam" id="PF06761"/>
    </source>
</evidence>
<feature type="domain" description="Type VI secretion system component TssM1 N-terminal" evidence="4">
    <location>
        <begin position="201"/>
        <end position="458"/>
    </location>
</feature>